<dbReference type="PRINTS" id="PR00449">
    <property type="entry name" value="RASTRNSFRMNG"/>
</dbReference>
<organism evidence="1 2">
    <name type="scientific">Cnephaeus nilssonii</name>
    <name type="common">Northern bat</name>
    <name type="synonym">Eptesicus nilssonii</name>
    <dbReference type="NCBI Taxonomy" id="3371016"/>
    <lineage>
        <taxon>Eukaryota</taxon>
        <taxon>Metazoa</taxon>
        <taxon>Chordata</taxon>
        <taxon>Craniata</taxon>
        <taxon>Vertebrata</taxon>
        <taxon>Euteleostomi</taxon>
        <taxon>Mammalia</taxon>
        <taxon>Eutheria</taxon>
        <taxon>Laurasiatheria</taxon>
        <taxon>Chiroptera</taxon>
        <taxon>Yangochiroptera</taxon>
        <taxon>Vespertilionidae</taxon>
        <taxon>Cnephaeus</taxon>
    </lineage>
</organism>
<keyword evidence="2" id="KW-1185">Reference proteome</keyword>
<proteinExistence type="predicted"/>
<dbReference type="AlphaFoldDB" id="A0AA40LDN1"/>
<dbReference type="InterPro" id="IPR027417">
    <property type="entry name" value="P-loop_NTPase"/>
</dbReference>
<protein>
    <submittedName>
        <fullName evidence="1">Uncharacterized protein</fullName>
    </submittedName>
</protein>
<sequence length="138" mass="15055">MPARPLGAAAATADMKKDVWILLVGEPRVGRTSLVMSLVSEELPEEGPPGAEVTIPADVARAPAHTEIAQKQNRMMNNFIKKYHRLTTDRGSRLPLTLAGNKSDLVEHSSSDTILPVMNQYTDIETCVECSAKKNQKS</sequence>
<evidence type="ECO:0000313" key="1">
    <source>
        <dbReference type="EMBL" id="KAK1327673.1"/>
    </source>
</evidence>
<dbReference type="Gene3D" id="3.40.50.300">
    <property type="entry name" value="P-loop containing nucleotide triphosphate hydrolases"/>
    <property type="match status" value="1"/>
</dbReference>
<dbReference type="EMBL" id="JAULJE010000026">
    <property type="protein sequence ID" value="KAK1327673.1"/>
    <property type="molecule type" value="Genomic_DNA"/>
</dbReference>
<reference evidence="1" key="1">
    <citation type="submission" date="2023-06" db="EMBL/GenBank/DDBJ databases">
        <title>Reference genome for the Northern bat (Eptesicus nilssonii), a most northern bat species.</title>
        <authorList>
            <person name="Laine V.N."/>
            <person name="Pulliainen A.T."/>
            <person name="Lilley T.M."/>
        </authorList>
    </citation>
    <scope>NUCLEOTIDE SEQUENCE</scope>
    <source>
        <strain evidence="1">BLF_Eptnil</strain>
        <tissue evidence="1">Kidney</tissue>
    </source>
</reference>
<dbReference type="SUPFAM" id="SSF52540">
    <property type="entry name" value="P-loop containing nucleoside triphosphate hydrolases"/>
    <property type="match status" value="1"/>
</dbReference>
<accession>A0AA40LDN1</accession>
<name>A0AA40LDN1_CNENI</name>
<evidence type="ECO:0000313" key="2">
    <source>
        <dbReference type="Proteomes" id="UP001177744"/>
    </source>
</evidence>
<gene>
    <name evidence="1" type="ORF">QTO34_012818</name>
</gene>
<comment type="caution">
    <text evidence="1">The sequence shown here is derived from an EMBL/GenBank/DDBJ whole genome shotgun (WGS) entry which is preliminary data.</text>
</comment>
<dbReference type="Proteomes" id="UP001177744">
    <property type="component" value="Unassembled WGS sequence"/>
</dbReference>